<feature type="domain" description="Gfo/Idh/MocA-like oxidoreductase N-terminal" evidence="4">
    <location>
        <begin position="21"/>
        <end position="135"/>
    </location>
</feature>
<dbReference type="PANTHER" id="PTHR22604">
    <property type="entry name" value="OXIDOREDUCTASES"/>
    <property type="match status" value="1"/>
</dbReference>
<reference evidence="6" key="1">
    <citation type="submission" date="2021-02" db="EMBL/GenBank/DDBJ databases">
        <title>Phycicoccus sp. MQZ13P-5T, whole genome shotgun sequence.</title>
        <authorList>
            <person name="Tuo L."/>
        </authorList>
    </citation>
    <scope>NUCLEOTIDE SEQUENCE</scope>
    <source>
        <strain evidence="6">MQZ13P-5</strain>
    </source>
</reference>
<dbReference type="RefSeq" id="WP_204131284.1">
    <property type="nucleotide sequence ID" value="NZ_JAFDVD010000011.1"/>
</dbReference>
<dbReference type="InterPro" id="IPR036291">
    <property type="entry name" value="NAD(P)-bd_dom_sf"/>
</dbReference>
<name>A0ABS2CLQ5_9MICO</name>
<comment type="caution">
    <text evidence="6">The sequence shown here is derived from an EMBL/GenBank/DDBJ whole genome shotgun (WGS) entry which is preliminary data.</text>
</comment>
<comment type="similarity">
    <text evidence="1">Belongs to the Gfo/Idh/MocA family.</text>
</comment>
<keyword evidence="7" id="KW-1185">Reference proteome</keyword>
<dbReference type="Proteomes" id="UP001430172">
    <property type="component" value="Unassembled WGS sequence"/>
</dbReference>
<sequence>MPASPALADPTVPDPMDAPPVRWGVLGPGGIAHTFAAAVREGTRSSVVAVGSRSAERAADFARRHDVASAHGSYEDLVADPAVDAVYVASPHSEHHEHALLALRAGKPVLVEKAFTRSLAETDEVLDTARASGLLAAEAMWSRYSPQYDVVRRTVEAGTLGDVVLVEADHGQRLWPDGPQRLSDPALAGGSLLDLGVYPIAFADHVLGGLDDVAARGTLSPEGVDVTVGVTARGGGALARMTSTMAATTPCRALVAGSAARLELSGPGFFYGAATTVRLVAPDGTDLDTWTPDLPEHGFRFQAAEVARALAEGRTEPWSVPWEATRRVMAVMDEVRRQVGVVYPGE</sequence>
<dbReference type="Pfam" id="PF22725">
    <property type="entry name" value="GFO_IDH_MocA_C3"/>
    <property type="match status" value="1"/>
</dbReference>
<dbReference type="SUPFAM" id="SSF51735">
    <property type="entry name" value="NAD(P)-binding Rossmann-fold domains"/>
    <property type="match status" value="1"/>
</dbReference>
<dbReference type="InterPro" id="IPR050984">
    <property type="entry name" value="Gfo/Idh/MocA_domain"/>
</dbReference>
<proteinExistence type="inferred from homology"/>
<dbReference type="EMBL" id="JAFDVD010000011">
    <property type="protein sequence ID" value="MBM6400806.1"/>
    <property type="molecule type" value="Genomic_DNA"/>
</dbReference>
<dbReference type="PANTHER" id="PTHR22604:SF105">
    <property type="entry name" value="TRANS-1,2-DIHYDROBENZENE-1,2-DIOL DEHYDROGENASE"/>
    <property type="match status" value="1"/>
</dbReference>
<evidence type="ECO:0000313" key="7">
    <source>
        <dbReference type="Proteomes" id="UP001430172"/>
    </source>
</evidence>
<evidence type="ECO:0000259" key="5">
    <source>
        <dbReference type="Pfam" id="PF22725"/>
    </source>
</evidence>
<evidence type="ECO:0000259" key="4">
    <source>
        <dbReference type="Pfam" id="PF01408"/>
    </source>
</evidence>
<dbReference type="InterPro" id="IPR055170">
    <property type="entry name" value="GFO_IDH_MocA-like_dom"/>
</dbReference>
<keyword evidence="3" id="KW-0520">NAD</keyword>
<dbReference type="Gene3D" id="3.40.50.720">
    <property type="entry name" value="NAD(P)-binding Rossmann-like Domain"/>
    <property type="match status" value="1"/>
</dbReference>
<organism evidence="6 7">
    <name type="scientific">Phycicoccus sonneratiae</name>
    <dbReference type="NCBI Taxonomy" id="2807628"/>
    <lineage>
        <taxon>Bacteria</taxon>
        <taxon>Bacillati</taxon>
        <taxon>Actinomycetota</taxon>
        <taxon>Actinomycetes</taxon>
        <taxon>Micrococcales</taxon>
        <taxon>Intrasporangiaceae</taxon>
        <taxon>Phycicoccus</taxon>
    </lineage>
</organism>
<dbReference type="Gene3D" id="3.30.360.10">
    <property type="entry name" value="Dihydrodipicolinate Reductase, domain 2"/>
    <property type="match status" value="1"/>
</dbReference>
<gene>
    <name evidence="6" type="ORF">JQN70_10450</name>
</gene>
<dbReference type="Pfam" id="PF01408">
    <property type="entry name" value="GFO_IDH_MocA"/>
    <property type="match status" value="1"/>
</dbReference>
<evidence type="ECO:0000256" key="1">
    <source>
        <dbReference type="ARBA" id="ARBA00010928"/>
    </source>
</evidence>
<evidence type="ECO:0000313" key="6">
    <source>
        <dbReference type="EMBL" id="MBM6400806.1"/>
    </source>
</evidence>
<dbReference type="SUPFAM" id="SSF55347">
    <property type="entry name" value="Glyceraldehyde-3-phosphate dehydrogenase-like, C-terminal domain"/>
    <property type="match status" value="1"/>
</dbReference>
<feature type="domain" description="GFO/IDH/MocA-like oxidoreductase" evidence="5">
    <location>
        <begin position="151"/>
        <end position="262"/>
    </location>
</feature>
<keyword evidence="2" id="KW-0560">Oxidoreductase</keyword>
<evidence type="ECO:0000256" key="3">
    <source>
        <dbReference type="ARBA" id="ARBA00023027"/>
    </source>
</evidence>
<accession>A0ABS2CLQ5</accession>
<dbReference type="InterPro" id="IPR000683">
    <property type="entry name" value="Gfo/Idh/MocA-like_OxRdtase_N"/>
</dbReference>
<evidence type="ECO:0000256" key="2">
    <source>
        <dbReference type="ARBA" id="ARBA00023002"/>
    </source>
</evidence>
<protein>
    <submittedName>
        <fullName evidence="6">Gfo/Idh/MocA family oxidoreductase</fullName>
    </submittedName>
</protein>